<dbReference type="Proteomes" id="UP000199370">
    <property type="component" value="Unassembled WGS sequence"/>
</dbReference>
<evidence type="ECO:0000256" key="1">
    <source>
        <dbReference type="SAM" id="MobiDB-lite"/>
    </source>
</evidence>
<dbReference type="EMBL" id="FNIA01000007">
    <property type="protein sequence ID" value="SDM76214.1"/>
    <property type="molecule type" value="Genomic_DNA"/>
</dbReference>
<proteinExistence type="predicted"/>
<evidence type="ECO:0000313" key="3">
    <source>
        <dbReference type="Proteomes" id="UP000199370"/>
    </source>
</evidence>
<organism evidence="2 3">
    <name type="scientific">Haloarchaeobius iranensis</name>
    <dbReference type="NCBI Taxonomy" id="996166"/>
    <lineage>
        <taxon>Archaea</taxon>
        <taxon>Methanobacteriati</taxon>
        <taxon>Methanobacteriota</taxon>
        <taxon>Stenosarchaea group</taxon>
        <taxon>Halobacteria</taxon>
        <taxon>Halobacteriales</taxon>
        <taxon>Halorubellaceae</taxon>
        <taxon>Haloarchaeobius</taxon>
    </lineage>
</organism>
<evidence type="ECO:0000313" key="2">
    <source>
        <dbReference type="EMBL" id="SDM76214.1"/>
    </source>
</evidence>
<feature type="region of interest" description="Disordered" evidence="1">
    <location>
        <begin position="43"/>
        <end position="72"/>
    </location>
</feature>
<accession>A0A1G9VVC8</accession>
<name>A0A1G9VVC8_9EURY</name>
<feature type="compositionally biased region" description="Polar residues" evidence="1">
    <location>
        <begin position="52"/>
        <end position="61"/>
    </location>
</feature>
<protein>
    <submittedName>
        <fullName evidence="2">Uncharacterized protein</fullName>
    </submittedName>
</protein>
<reference evidence="2 3" key="1">
    <citation type="submission" date="2016-10" db="EMBL/GenBank/DDBJ databases">
        <authorList>
            <person name="de Groot N.N."/>
        </authorList>
    </citation>
    <scope>NUCLEOTIDE SEQUENCE [LARGE SCALE GENOMIC DNA]</scope>
    <source>
        <strain evidence="3">EB21,IBRC-M 10013,KCTC 4048</strain>
    </source>
</reference>
<gene>
    <name evidence="2" type="ORF">SAMN05192554_10725</name>
</gene>
<dbReference type="AlphaFoldDB" id="A0A1G9VVC8"/>
<sequence>MIVRDSKTVTMVLIHIVAGGGRNRQFTEGIVARPVTRLGSPHLTDARRTMAASKQESTGPSKSPARTRRRFA</sequence>
<keyword evidence="3" id="KW-1185">Reference proteome</keyword>
<dbReference type="STRING" id="996166.SAMN05192554_10725"/>